<dbReference type="InParanoid" id="H0VXJ6"/>
<sequence length="136" mass="15248">CCGHYHVRMGATRGLLLLSLSALFCWVTADIHCHSCNKIPVLGCVNRQSCQLRPGHRCLTTNVYLGKMWLYSKLRCGTSEEPCYEEFDKIDHKLGLNYNTTCCEKDYCNSPAPRPTPALALVFLTSLAGLGLWLLH</sequence>
<dbReference type="GeneTree" id="ENSGT00390000000752"/>
<dbReference type="HOGENOM" id="CLU_1991884_0_0_1"/>
<evidence type="ECO:0000313" key="5">
    <source>
        <dbReference type="Proteomes" id="UP000005447"/>
    </source>
</evidence>
<protein>
    <submittedName>
        <fullName evidence="4">Lymphocyte antigen 6 family member G6C</fullName>
    </submittedName>
</protein>
<dbReference type="AlphaFoldDB" id="H0VXJ6"/>
<dbReference type="InterPro" id="IPR045860">
    <property type="entry name" value="Snake_toxin-like_sf"/>
</dbReference>
<dbReference type="GO" id="GO:0042802">
    <property type="term" value="F:identical protein binding"/>
    <property type="evidence" value="ECO:0007669"/>
    <property type="project" value="Ensembl"/>
</dbReference>
<keyword evidence="5" id="KW-1185">Reference proteome</keyword>
<keyword evidence="1" id="KW-0472">Membrane</keyword>
<evidence type="ECO:0000313" key="4">
    <source>
        <dbReference type="Ensembl" id="ENSCPOP00000015426.2"/>
    </source>
</evidence>
<dbReference type="eggNOG" id="ENOG502T0T6">
    <property type="taxonomic scope" value="Eukaryota"/>
</dbReference>
<dbReference type="SUPFAM" id="SSF57302">
    <property type="entry name" value="Snake toxin-like"/>
    <property type="match status" value="1"/>
</dbReference>
<reference evidence="5" key="1">
    <citation type="journal article" date="2011" name="Nature">
        <title>A high-resolution map of human evolutionary constraint using 29 mammals.</title>
        <authorList>
            <person name="Lindblad-Toh K."/>
            <person name="Garber M."/>
            <person name="Zuk O."/>
            <person name="Lin M.F."/>
            <person name="Parker B.J."/>
            <person name="Washietl S."/>
            <person name="Kheradpour P."/>
            <person name="Ernst J."/>
            <person name="Jordan G."/>
            <person name="Mauceli E."/>
            <person name="Ward L.D."/>
            <person name="Lowe C.B."/>
            <person name="Holloway A.K."/>
            <person name="Clamp M."/>
            <person name="Gnerre S."/>
            <person name="Alfoldi J."/>
            <person name="Beal K."/>
            <person name="Chang J."/>
            <person name="Clawson H."/>
            <person name="Cuff J."/>
            <person name="Di Palma F."/>
            <person name="Fitzgerald S."/>
            <person name="Flicek P."/>
            <person name="Guttman M."/>
            <person name="Hubisz M.J."/>
            <person name="Jaffe D.B."/>
            <person name="Jungreis I."/>
            <person name="Kent W.J."/>
            <person name="Kostka D."/>
            <person name="Lara M."/>
            <person name="Martins A.L."/>
            <person name="Massingham T."/>
            <person name="Moltke I."/>
            <person name="Raney B.J."/>
            <person name="Rasmussen M.D."/>
            <person name="Robinson J."/>
            <person name="Stark A."/>
            <person name="Vilella A.J."/>
            <person name="Wen J."/>
            <person name="Xie X."/>
            <person name="Zody M.C."/>
            <person name="Baldwin J."/>
            <person name="Bloom T."/>
            <person name="Chin C.W."/>
            <person name="Heiman D."/>
            <person name="Nicol R."/>
            <person name="Nusbaum C."/>
            <person name="Young S."/>
            <person name="Wilkinson J."/>
            <person name="Worley K.C."/>
            <person name="Kovar C.L."/>
            <person name="Muzny D.M."/>
            <person name="Gibbs R.A."/>
            <person name="Cree A."/>
            <person name="Dihn H.H."/>
            <person name="Fowler G."/>
            <person name="Jhangiani S."/>
            <person name="Joshi V."/>
            <person name="Lee S."/>
            <person name="Lewis L.R."/>
            <person name="Nazareth L.V."/>
            <person name="Okwuonu G."/>
            <person name="Santibanez J."/>
            <person name="Warren W.C."/>
            <person name="Mardis E.R."/>
            <person name="Weinstock G.M."/>
            <person name="Wilson R.K."/>
            <person name="Delehaunty K."/>
            <person name="Dooling D."/>
            <person name="Fronik C."/>
            <person name="Fulton L."/>
            <person name="Fulton B."/>
            <person name="Graves T."/>
            <person name="Minx P."/>
            <person name="Sodergren E."/>
            <person name="Birney E."/>
            <person name="Margulies E.H."/>
            <person name="Herrero J."/>
            <person name="Green E.D."/>
            <person name="Haussler D."/>
            <person name="Siepel A."/>
            <person name="Goldman N."/>
            <person name="Pollard K.S."/>
            <person name="Pedersen J.S."/>
            <person name="Lander E.S."/>
            <person name="Kellis M."/>
        </authorList>
    </citation>
    <scope>NUCLEOTIDE SEQUENCE [LARGE SCALE GENOMIC DNA]</scope>
    <source>
        <strain evidence="5">2N</strain>
    </source>
</reference>
<keyword evidence="1" id="KW-1133">Transmembrane helix</keyword>
<organism evidence="4 5">
    <name type="scientific">Cavia porcellus</name>
    <name type="common">Guinea pig</name>
    <dbReference type="NCBI Taxonomy" id="10141"/>
    <lineage>
        <taxon>Eukaryota</taxon>
        <taxon>Metazoa</taxon>
        <taxon>Chordata</taxon>
        <taxon>Craniata</taxon>
        <taxon>Vertebrata</taxon>
        <taxon>Euteleostomi</taxon>
        <taxon>Mammalia</taxon>
        <taxon>Eutheria</taxon>
        <taxon>Euarchontoglires</taxon>
        <taxon>Glires</taxon>
        <taxon>Rodentia</taxon>
        <taxon>Hystricomorpha</taxon>
        <taxon>Caviidae</taxon>
        <taxon>Cavia</taxon>
    </lineage>
</organism>
<dbReference type="InterPro" id="IPR039237">
    <property type="entry name" value="LY6G6C"/>
</dbReference>
<dbReference type="PANTHER" id="PTHR32149">
    <property type="entry name" value="LYMPHOCYTE ANTIGEN 6 COMPLEX LOCUS PROTEIN G6C"/>
    <property type="match status" value="1"/>
</dbReference>
<accession>H0VXJ6</accession>
<evidence type="ECO:0000259" key="3">
    <source>
        <dbReference type="Pfam" id="PF00021"/>
    </source>
</evidence>
<proteinExistence type="predicted"/>
<dbReference type="InterPro" id="IPR016054">
    <property type="entry name" value="LY6_UPA_recep-like"/>
</dbReference>
<feature type="transmembrane region" description="Helical" evidence="1">
    <location>
        <begin position="118"/>
        <end position="135"/>
    </location>
</feature>
<evidence type="ECO:0000256" key="2">
    <source>
        <dbReference type="SAM" id="SignalP"/>
    </source>
</evidence>
<feature type="signal peptide" evidence="2">
    <location>
        <begin position="1"/>
        <end position="29"/>
    </location>
</feature>
<gene>
    <name evidence="4" type="primary">LY6G6C</name>
</gene>
<reference evidence="4" key="2">
    <citation type="submission" date="2025-08" db="UniProtKB">
        <authorList>
            <consortium name="Ensembl"/>
        </authorList>
    </citation>
    <scope>IDENTIFICATION</scope>
    <source>
        <strain evidence="4">2N</strain>
    </source>
</reference>
<dbReference type="GO" id="GO:0032991">
    <property type="term" value="C:protein-containing complex"/>
    <property type="evidence" value="ECO:0007669"/>
    <property type="project" value="Ensembl"/>
</dbReference>
<feature type="domain" description="UPAR/Ly6" evidence="3">
    <location>
        <begin position="30"/>
        <end position="111"/>
    </location>
</feature>
<dbReference type="PANTHER" id="PTHR32149:SF2">
    <property type="entry name" value="LYMPHOCYTE ANTIGEN 6 COMPLEX LOCUS PROTEIN G6C"/>
    <property type="match status" value="1"/>
</dbReference>
<dbReference type="STRING" id="10141.ENSCPOP00000015426"/>
<dbReference type="FunCoup" id="H0VXJ6">
    <property type="interactions" value="20"/>
</dbReference>
<dbReference type="Proteomes" id="UP000005447">
    <property type="component" value="Unassembled WGS sequence"/>
</dbReference>
<keyword evidence="1" id="KW-0812">Transmembrane</keyword>
<dbReference type="GO" id="GO:0009897">
    <property type="term" value="C:external side of plasma membrane"/>
    <property type="evidence" value="ECO:0007669"/>
    <property type="project" value="Ensembl"/>
</dbReference>
<keyword evidence="2" id="KW-0732">Signal</keyword>
<dbReference type="Bgee" id="ENSCPOG00000023366">
    <property type="expression patterns" value="Expressed in zone of skin and 8 other cell types or tissues"/>
</dbReference>
<dbReference type="EMBL" id="AAKN02021589">
    <property type="status" value="NOT_ANNOTATED_CDS"/>
    <property type="molecule type" value="Genomic_DNA"/>
</dbReference>
<feature type="chain" id="PRO_5012474868" evidence="2">
    <location>
        <begin position="30"/>
        <end position="136"/>
    </location>
</feature>
<dbReference type="OMA" id="YNTTCCS"/>
<dbReference type="Pfam" id="PF00021">
    <property type="entry name" value="UPAR_LY6"/>
    <property type="match status" value="1"/>
</dbReference>
<name>H0VXJ6_CAVPO</name>
<dbReference type="VEuPathDB" id="HostDB:ENSCPOG00000023366"/>
<reference evidence="4" key="3">
    <citation type="submission" date="2025-09" db="UniProtKB">
        <authorList>
            <consortium name="Ensembl"/>
        </authorList>
    </citation>
    <scope>IDENTIFICATION</scope>
    <source>
        <strain evidence="4">2N</strain>
    </source>
</reference>
<evidence type="ECO:0000256" key="1">
    <source>
        <dbReference type="SAM" id="Phobius"/>
    </source>
</evidence>
<dbReference type="Ensembl" id="ENSCPOT00000024571.2">
    <property type="protein sequence ID" value="ENSCPOP00000015426.2"/>
    <property type="gene ID" value="ENSCPOG00000023366.2"/>
</dbReference>